<dbReference type="CTD" id="6751655"/>
<evidence type="ECO:0008006" key="6">
    <source>
        <dbReference type="Google" id="ProtNLM"/>
    </source>
</evidence>
<name>B3RS15_TRIAD</name>
<gene>
    <name evidence="4" type="ORF">TRIADDRAFT_54441</name>
</gene>
<evidence type="ECO:0000313" key="4">
    <source>
        <dbReference type="EMBL" id="EDV26969.1"/>
    </source>
</evidence>
<reference evidence="4 5" key="1">
    <citation type="journal article" date="2008" name="Nature">
        <title>The Trichoplax genome and the nature of placozoans.</title>
        <authorList>
            <person name="Srivastava M."/>
            <person name="Begovic E."/>
            <person name="Chapman J."/>
            <person name="Putnam N.H."/>
            <person name="Hellsten U."/>
            <person name="Kawashima T."/>
            <person name="Kuo A."/>
            <person name="Mitros T."/>
            <person name="Salamov A."/>
            <person name="Carpenter M.L."/>
            <person name="Signorovitch A.Y."/>
            <person name="Moreno M.A."/>
            <person name="Kamm K."/>
            <person name="Grimwood J."/>
            <person name="Schmutz J."/>
            <person name="Shapiro H."/>
            <person name="Grigoriev I.V."/>
            <person name="Buss L.W."/>
            <person name="Schierwater B."/>
            <person name="Dellaporta S.L."/>
            <person name="Rokhsar D.S."/>
        </authorList>
    </citation>
    <scope>NUCLEOTIDE SEQUENCE [LARGE SCALE GENOMIC DNA]</scope>
    <source>
        <strain evidence="4 5">Grell-BS-1999</strain>
    </source>
</reference>
<dbReference type="HOGENOM" id="CLU_1134809_0_0_1"/>
<dbReference type="STRING" id="10228.B3RS15"/>
<protein>
    <recommendedName>
        <fullName evidence="6">NR LBD domain-containing protein</fullName>
    </recommendedName>
</protein>
<dbReference type="EMBL" id="DS985243">
    <property type="protein sequence ID" value="EDV26969.1"/>
    <property type="molecule type" value="Genomic_DNA"/>
</dbReference>
<organism evidence="4 5">
    <name type="scientific">Trichoplax adhaerens</name>
    <name type="common">Trichoplax reptans</name>
    <dbReference type="NCBI Taxonomy" id="10228"/>
    <lineage>
        <taxon>Eukaryota</taxon>
        <taxon>Metazoa</taxon>
        <taxon>Placozoa</taxon>
        <taxon>Uniplacotomia</taxon>
        <taxon>Trichoplacea</taxon>
        <taxon>Trichoplacidae</taxon>
        <taxon>Trichoplax</taxon>
    </lineage>
</organism>
<keyword evidence="2" id="KW-0804">Transcription</keyword>
<sequence length="245" mass="28352">MNKDAVQNEREPRSARNKMLSVHAASLHQQPRMTISIHESPNNQANSRSNPPDISYRQPYPFNSLTNIYYPPSLTVSPLGYSSIPSTPSTTAPLSTIQPNFYHHSRLRYHPNSIIPPLPTSMQANYLIVSSSYRNAIELLNNVVKWVKSSSQLNWLLSRDLSTLIEYNWVDLFIIFANRWRFTFNTEDIIASLDLHFDGADIIKDITLSTRTWMDINFKLSSYQLDSNEYEFLLLILFLRSGKWH</sequence>
<evidence type="ECO:0000313" key="5">
    <source>
        <dbReference type="Proteomes" id="UP000009022"/>
    </source>
</evidence>
<accession>B3RS15</accession>
<keyword evidence="5" id="KW-1185">Reference proteome</keyword>
<dbReference type="RefSeq" id="XP_002110965.1">
    <property type="nucleotide sequence ID" value="XM_002110929.1"/>
</dbReference>
<dbReference type="KEGG" id="tad:TRIADDRAFT_54441"/>
<evidence type="ECO:0000256" key="2">
    <source>
        <dbReference type="ARBA" id="ARBA00023163"/>
    </source>
</evidence>
<dbReference type="InterPro" id="IPR035500">
    <property type="entry name" value="NHR-like_dom_sf"/>
</dbReference>
<dbReference type="InParanoid" id="B3RS15"/>
<keyword evidence="3" id="KW-0675">Receptor</keyword>
<evidence type="ECO:0000256" key="3">
    <source>
        <dbReference type="ARBA" id="ARBA00023170"/>
    </source>
</evidence>
<proteinExistence type="predicted"/>
<dbReference type="AlphaFoldDB" id="B3RS15"/>
<evidence type="ECO:0000256" key="1">
    <source>
        <dbReference type="ARBA" id="ARBA00023015"/>
    </source>
</evidence>
<dbReference type="PhylomeDB" id="B3RS15"/>
<dbReference type="Gene3D" id="1.10.565.10">
    <property type="entry name" value="Retinoid X Receptor"/>
    <property type="match status" value="1"/>
</dbReference>
<dbReference type="Proteomes" id="UP000009022">
    <property type="component" value="Unassembled WGS sequence"/>
</dbReference>
<dbReference type="SUPFAM" id="SSF48508">
    <property type="entry name" value="Nuclear receptor ligand-binding domain"/>
    <property type="match status" value="1"/>
</dbReference>
<dbReference type="GeneID" id="6751655"/>
<keyword evidence="1" id="KW-0805">Transcription regulation</keyword>